<proteinExistence type="predicted"/>
<accession>A0A150G1M9</accession>
<evidence type="ECO:0000313" key="2">
    <source>
        <dbReference type="Proteomes" id="UP000075714"/>
    </source>
</evidence>
<evidence type="ECO:0000313" key="1">
    <source>
        <dbReference type="EMBL" id="KXZ43395.1"/>
    </source>
</evidence>
<comment type="caution">
    <text evidence="1">The sequence shown here is derived from an EMBL/GenBank/DDBJ whole genome shotgun (WGS) entry which is preliminary data.</text>
</comment>
<protein>
    <submittedName>
        <fullName evidence="1">Uncharacterized protein</fullName>
    </submittedName>
</protein>
<organism evidence="1 2">
    <name type="scientific">Gonium pectorale</name>
    <name type="common">Green alga</name>
    <dbReference type="NCBI Taxonomy" id="33097"/>
    <lineage>
        <taxon>Eukaryota</taxon>
        <taxon>Viridiplantae</taxon>
        <taxon>Chlorophyta</taxon>
        <taxon>core chlorophytes</taxon>
        <taxon>Chlorophyceae</taxon>
        <taxon>CS clade</taxon>
        <taxon>Chlamydomonadales</taxon>
        <taxon>Volvocaceae</taxon>
        <taxon>Gonium</taxon>
    </lineage>
</organism>
<sequence>MEPLPAAALGPISRKLYSEGPRWQNWRPETVDELVAILAGRVVIAASGANADGLAAFEEIRDELEALLTARPEIAQKVDPVYVQADPATGAGAPGALKPPAPPLNMPASMPPLRPLGASGCMWVFPGGAAGRQAASYLAGALRASNPPGLVVRVFSTQTPVDEFA</sequence>
<name>A0A150G1M9_GONPE</name>
<reference evidence="2" key="1">
    <citation type="journal article" date="2016" name="Nat. Commun.">
        <title>The Gonium pectorale genome demonstrates co-option of cell cycle regulation during the evolution of multicellularity.</title>
        <authorList>
            <person name="Hanschen E.R."/>
            <person name="Marriage T.N."/>
            <person name="Ferris P.J."/>
            <person name="Hamaji T."/>
            <person name="Toyoda A."/>
            <person name="Fujiyama A."/>
            <person name="Neme R."/>
            <person name="Noguchi H."/>
            <person name="Minakuchi Y."/>
            <person name="Suzuki M."/>
            <person name="Kawai-Toyooka H."/>
            <person name="Smith D.R."/>
            <person name="Sparks H."/>
            <person name="Anderson J."/>
            <person name="Bakaric R."/>
            <person name="Luria V."/>
            <person name="Karger A."/>
            <person name="Kirschner M.W."/>
            <person name="Durand P.M."/>
            <person name="Michod R.E."/>
            <person name="Nozaki H."/>
            <person name="Olson B.J."/>
        </authorList>
    </citation>
    <scope>NUCLEOTIDE SEQUENCE [LARGE SCALE GENOMIC DNA]</scope>
    <source>
        <strain evidence="2">NIES-2863</strain>
    </source>
</reference>
<dbReference type="Proteomes" id="UP000075714">
    <property type="component" value="Unassembled WGS sequence"/>
</dbReference>
<gene>
    <name evidence="1" type="ORF">GPECTOR_91g549</name>
</gene>
<dbReference type="EMBL" id="LSYV01000092">
    <property type="protein sequence ID" value="KXZ43395.1"/>
    <property type="molecule type" value="Genomic_DNA"/>
</dbReference>
<dbReference type="AlphaFoldDB" id="A0A150G1M9"/>
<keyword evidence="2" id="KW-1185">Reference proteome</keyword>